<dbReference type="InterPro" id="IPR001214">
    <property type="entry name" value="SET_dom"/>
</dbReference>
<accession>A0ABP0D6J7</accession>
<dbReference type="PANTHER" id="PTHR12197:SF273">
    <property type="entry name" value="MYND-TYPE ZINC FINGER PROTEIN SAMB"/>
    <property type="match status" value="1"/>
</dbReference>
<evidence type="ECO:0000313" key="3">
    <source>
        <dbReference type="EMBL" id="CAK7263838.1"/>
    </source>
</evidence>
<dbReference type="Proteomes" id="UP001642502">
    <property type="component" value="Unassembled WGS sequence"/>
</dbReference>
<dbReference type="Pfam" id="PF00856">
    <property type="entry name" value="SET"/>
    <property type="match status" value="1"/>
</dbReference>
<evidence type="ECO:0000313" key="4">
    <source>
        <dbReference type="Proteomes" id="UP001642502"/>
    </source>
</evidence>
<evidence type="ECO:0000256" key="1">
    <source>
        <dbReference type="SAM" id="MobiDB-lite"/>
    </source>
</evidence>
<dbReference type="EMBL" id="CAWUON010000004">
    <property type="protein sequence ID" value="CAK7263838.1"/>
    <property type="molecule type" value="Genomic_DNA"/>
</dbReference>
<dbReference type="PANTHER" id="PTHR12197">
    <property type="entry name" value="HISTONE-LYSINE N-METHYLTRANSFERASE SMYD"/>
    <property type="match status" value="1"/>
</dbReference>
<keyword evidence="4" id="KW-1185">Reference proteome</keyword>
<dbReference type="SUPFAM" id="SSF82199">
    <property type="entry name" value="SET domain"/>
    <property type="match status" value="1"/>
</dbReference>
<dbReference type="CDD" id="cd20071">
    <property type="entry name" value="SET_SMYD"/>
    <property type="match status" value="1"/>
</dbReference>
<feature type="domain" description="SET" evidence="2">
    <location>
        <begin position="282"/>
        <end position="608"/>
    </location>
</feature>
<dbReference type="InterPro" id="IPR046341">
    <property type="entry name" value="SET_dom_sf"/>
</dbReference>
<proteinExistence type="predicted"/>
<gene>
    <name evidence="3" type="ORF">SEPCBS119000_000703</name>
</gene>
<organism evidence="3 4">
    <name type="scientific">Sporothrix epigloea</name>
    <dbReference type="NCBI Taxonomy" id="1892477"/>
    <lineage>
        <taxon>Eukaryota</taxon>
        <taxon>Fungi</taxon>
        <taxon>Dikarya</taxon>
        <taxon>Ascomycota</taxon>
        <taxon>Pezizomycotina</taxon>
        <taxon>Sordariomycetes</taxon>
        <taxon>Sordariomycetidae</taxon>
        <taxon>Ophiostomatales</taxon>
        <taxon>Ophiostomataceae</taxon>
        <taxon>Sporothrix</taxon>
    </lineage>
</organism>
<protein>
    <recommendedName>
        <fullName evidence="2">SET domain-containing protein</fullName>
    </recommendedName>
</protein>
<feature type="region of interest" description="Disordered" evidence="1">
    <location>
        <begin position="104"/>
        <end position="129"/>
    </location>
</feature>
<reference evidence="3 4" key="1">
    <citation type="submission" date="2024-01" db="EMBL/GenBank/DDBJ databases">
        <authorList>
            <person name="Allen C."/>
            <person name="Tagirdzhanova G."/>
        </authorList>
    </citation>
    <scope>NUCLEOTIDE SEQUENCE [LARGE SCALE GENOMIC DNA]</scope>
    <source>
        <strain evidence="3 4">CBS 119000</strain>
    </source>
</reference>
<name>A0ABP0D6J7_9PEZI</name>
<evidence type="ECO:0000259" key="2">
    <source>
        <dbReference type="PROSITE" id="PS50280"/>
    </source>
</evidence>
<dbReference type="InterPro" id="IPR050869">
    <property type="entry name" value="H3K4_H4K5_MeTrfase"/>
</dbReference>
<sequence length="663" mass="73841">MAGPEAALRMVALLEQRHQLTHMLTLYPYDLVLYLRRAVIYTDMGYPDLAASDAFRAVRLCYEIIDEKAYYKQAFQAIRGYAVIVDAKDEPAGLPRVMRGVTLEQSSATSNDEPQPDEEPDPYKPKPFADYIADDNSDSNSVWNDESKWNNYRSRTDSNFIDDPLFPLCVKLASIARTRCHQIIALNLLLCGCLGSAYEICEDGLEDDPGNRELLQIKALVDTAGRQRLRQSGGHDDDYDPADLPDRGFARREVYPWNTFEPHRCSDASLAFLNEQLAKVAPKCEVRAVQLPVLSAQHSSECAAAPENWQLGIFAKEPIAAGEVVLREYSVLTASNRNKAEACDACGFDILSDTKNAGDKENSSVDRSISCNDCCAVYCDEECYDQALGAYRTRNFCWEDFASPDKKWGPRDANDTLYLLLATRVLTMAERQRHHPLELKEVKYLWGDFVPAATNAQGAISSNDLSPYSPEVVAMAAAGGNPPAAWSLPFDFTDHIIKPLVFMDVSGVDIYCNPVKRDAWVLNTLFAKLRGTASARKSRQDGPPDMAAVYPLWSLTNHDCDPNVTWEWGDRMVLRAKEERVKLVEGKAAGITRPGGIVAGEEILSHYCDVNLPVQLRRDWVRGTLGGTCMCQRCLHEAATEQGDRKPLAENKANPACTCSCYK</sequence>
<dbReference type="PROSITE" id="PS50280">
    <property type="entry name" value="SET"/>
    <property type="match status" value="1"/>
</dbReference>
<dbReference type="Gene3D" id="2.170.270.10">
    <property type="entry name" value="SET domain"/>
    <property type="match status" value="1"/>
</dbReference>
<comment type="caution">
    <text evidence="3">The sequence shown here is derived from an EMBL/GenBank/DDBJ whole genome shotgun (WGS) entry which is preliminary data.</text>
</comment>